<evidence type="ECO:0000313" key="2">
    <source>
        <dbReference type="EMBL" id="QHU33039.1"/>
    </source>
</evidence>
<protein>
    <submittedName>
        <fullName evidence="2">Uncharacterized protein</fullName>
    </submittedName>
</protein>
<name>A0A6C0LQM4_9ZZZZ</name>
<dbReference type="EMBL" id="MN740556">
    <property type="protein sequence ID" value="QHU33039.1"/>
    <property type="molecule type" value="Genomic_DNA"/>
</dbReference>
<keyword evidence="1" id="KW-1133">Transmembrane helix</keyword>
<organism evidence="2">
    <name type="scientific">viral metagenome</name>
    <dbReference type="NCBI Taxonomy" id="1070528"/>
    <lineage>
        <taxon>unclassified sequences</taxon>
        <taxon>metagenomes</taxon>
        <taxon>organismal metagenomes</taxon>
    </lineage>
</organism>
<feature type="transmembrane region" description="Helical" evidence="1">
    <location>
        <begin position="57"/>
        <end position="80"/>
    </location>
</feature>
<accession>A0A6C0LQM4</accession>
<reference evidence="2" key="1">
    <citation type="journal article" date="2020" name="Nature">
        <title>Giant virus diversity and host interactions through global metagenomics.</title>
        <authorList>
            <person name="Schulz F."/>
            <person name="Roux S."/>
            <person name="Paez-Espino D."/>
            <person name="Jungbluth S."/>
            <person name="Walsh D.A."/>
            <person name="Denef V.J."/>
            <person name="McMahon K.D."/>
            <person name="Konstantinidis K.T."/>
            <person name="Eloe-Fadrosh E.A."/>
            <person name="Kyrpides N.C."/>
            <person name="Woyke T."/>
        </authorList>
    </citation>
    <scope>NUCLEOTIDE SEQUENCE</scope>
    <source>
        <strain evidence="2">GVMAG-S-1014582-52</strain>
    </source>
</reference>
<sequence length="84" mass="9796">MNETKERSSFQTGFGPMTDKFIENLLYSFTSGKLKEKLADTVVDPFSSIINKKIRPYLYIGFSMYILLVILLLCIIYLIYKKKI</sequence>
<keyword evidence="1" id="KW-0472">Membrane</keyword>
<dbReference type="AlphaFoldDB" id="A0A6C0LQM4"/>
<evidence type="ECO:0000256" key="1">
    <source>
        <dbReference type="SAM" id="Phobius"/>
    </source>
</evidence>
<keyword evidence="1" id="KW-0812">Transmembrane</keyword>
<proteinExistence type="predicted"/>